<feature type="transmembrane region" description="Helical" evidence="1">
    <location>
        <begin position="85"/>
        <end position="107"/>
    </location>
</feature>
<gene>
    <name evidence="2" type="ORF">Atep_18860</name>
</gene>
<accession>A0ABM7QMY8</accession>
<dbReference type="Pfam" id="PF04087">
    <property type="entry name" value="DUF389"/>
    <property type="match status" value="1"/>
</dbReference>
<dbReference type="RefSeq" id="WP_213378339.1">
    <property type="nucleotide sequence ID" value="NZ_AP024563.1"/>
</dbReference>
<feature type="transmembrane region" description="Helical" evidence="1">
    <location>
        <begin position="127"/>
        <end position="145"/>
    </location>
</feature>
<evidence type="ECO:0000313" key="3">
    <source>
        <dbReference type="Proteomes" id="UP000680679"/>
    </source>
</evidence>
<dbReference type="Proteomes" id="UP000680679">
    <property type="component" value="Chromosome"/>
</dbReference>
<dbReference type="InterPro" id="IPR005240">
    <property type="entry name" value="DUF389"/>
</dbReference>
<sequence>MKYVEVIAGAGSAETVRAAAERVKSLDVRLLGPNPALSLGTALGDVPLIRRSVKTVPVGVMVAVALPPPAATVGLMLGQGHLEPALGASLLPAINVVSVDLAGKVVFFFKGVRPRKWLEKEKSKRAMVIYILVWIPTLAVLTLVVPERQYRLVPV</sequence>
<keyword evidence="1" id="KW-0472">Membrane</keyword>
<evidence type="ECO:0000256" key="1">
    <source>
        <dbReference type="SAM" id="Phobius"/>
    </source>
</evidence>
<keyword evidence="1" id="KW-1133">Transmembrane helix</keyword>
<keyword evidence="3" id="KW-1185">Reference proteome</keyword>
<dbReference type="PANTHER" id="PTHR20992:SF9">
    <property type="entry name" value="AT15442P-RELATED"/>
    <property type="match status" value="1"/>
</dbReference>
<dbReference type="PANTHER" id="PTHR20992">
    <property type="entry name" value="AT15442P-RELATED"/>
    <property type="match status" value="1"/>
</dbReference>
<reference evidence="2 3" key="1">
    <citation type="submission" date="2021-04" db="EMBL/GenBank/DDBJ databases">
        <title>Complete genome sequencing of Allochromatium tepidum strain NZ.</title>
        <authorList>
            <person name="Tsukatani Y."/>
            <person name="Mori H."/>
        </authorList>
    </citation>
    <scope>NUCLEOTIDE SEQUENCE [LARGE SCALE GENOMIC DNA]</scope>
    <source>
        <strain evidence="2 3">NZ</strain>
    </source>
</reference>
<name>A0ABM7QMY8_9GAMM</name>
<dbReference type="EMBL" id="AP024563">
    <property type="protein sequence ID" value="BCU07209.1"/>
    <property type="molecule type" value="Genomic_DNA"/>
</dbReference>
<protein>
    <submittedName>
        <fullName evidence="2">Uncharacterized protein</fullName>
    </submittedName>
</protein>
<keyword evidence="1" id="KW-0812">Transmembrane</keyword>
<evidence type="ECO:0000313" key="2">
    <source>
        <dbReference type="EMBL" id="BCU07209.1"/>
    </source>
</evidence>
<feature type="transmembrane region" description="Helical" evidence="1">
    <location>
        <begin position="58"/>
        <end position="79"/>
    </location>
</feature>
<organism evidence="2 3">
    <name type="scientific">Allochromatium tepidum</name>
    <dbReference type="NCBI Taxonomy" id="553982"/>
    <lineage>
        <taxon>Bacteria</taxon>
        <taxon>Pseudomonadati</taxon>
        <taxon>Pseudomonadota</taxon>
        <taxon>Gammaproteobacteria</taxon>
        <taxon>Chromatiales</taxon>
        <taxon>Chromatiaceae</taxon>
        <taxon>Allochromatium</taxon>
    </lineage>
</organism>
<proteinExistence type="predicted"/>